<name>A0A6N9JS27_9FIRM</name>
<evidence type="ECO:0000313" key="1">
    <source>
        <dbReference type="EMBL" id="MZK08945.1"/>
    </source>
</evidence>
<sequence length="106" mass="12705">MKLNIKKFMMTEMGGELEETIKAWDQALEERRKATPGIGDPDQGLGFGYWDRTCKSCQDRWEVFKLAIRQFYGIEFNFTRTDEYFGICNDDETIWLMKENREEERQ</sequence>
<accession>A0A6N9JS27</accession>
<dbReference type="EMBL" id="WWSH01000001">
    <property type="protein sequence ID" value="MZK08945.1"/>
    <property type="molecule type" value="Genomic_DNA"/>
</dbReference>
<dbReference type="RefSeq" id="WP_005422897.1">
    <property type="nucleotide sequence ID" value="NZ_WWSF01000002.1"/>
</dbReference>
<dbReference type="Proteomes" id="UP000449249">
    <property type="component" value="Unassembled WGS sequence"/>
</dbReference>
<comment type="caution">
    <text evidence="1">The sequence shown here is derived from an EMBL/GenBank/DDBJ whole genome shotgun (WGS) entry which is preliminary data.</text>
</comment>
<organism evidence="1 2">
    <name type="scientific">Dorea longicatena</name>
    <dbReference type="NCBI Taxonomy" id="88431"/>
    <lineage>
        <taxon>Bacteria</taxon>
        <taxon>Bacillati</taxon>
        <taxon>Bacillota</taxon>
        <taxon>Clostridia</taxon>
        <taxon>Lachnospirales</taxon>
        <taxon>Lachnospiraceae</taxon>
        <taxon>Dorea</taxon>
    </lineage>
</organism>
<proteinExistence type="predicted"/>
<dbReference type="AlphaFoldDB" id="A0A6N9JS27"/>
<evidence type="ECO:0000313" key="2">
    <source>
        <dbReference type="Proteomes" id="UP000449249"/>
    </source>
</evidence>
<reference evidence="1 2" key="1">
    <citation type="journal article" date="2019" name="Nat. Med.">
        <title>A library of human gut bacterial isolates paired with longitudinal multiomics data enables mechanistic microbiome research.</title>
        <authorList>
            <person name="Poyet M."/>
            <person name="Groussin M."/>
            <person name="Gibbons S.M."/>
            <person name="Avila-Pacheco J."/>
            <person name="Jiang X."/>
            <person name="Kearney S.M."/>
            <person name="Perrotta A.R."/>
            <person name="Berdy B."/>
            <person name="Zhao S."/>
            <person name="Lieberman T.D."/>
            <person name="Swanson P.K."/>
            <person name="Smith M."/>
            <person name="Roesemann S."/>
            <person name="Alexander J.E."/>
            <person name="Rich S.A."/>
            <person name="Livny J."/>
            <person name="Vlamakis H."/>
            <person name="Clish C."/>
            <person name="Bullock K."/>
            <person name="Deik A."/>
            <person name="Scott J."/>
            <person name="Pierce K.A."/>
            <person name="Xavier R.J."/>
            <person name="Alm E.J."/>
        </authorList>
    </citation>
    <scope>NUCLEOTIDE SEQUENCE [LARGE SCALE GENOMIC DNA]</scope>
    <source>
        <strain evidence="1 2">BIOML-A1</strain>
    </source>
</reference>
<dbReference type="GeneID" id="79804075"/>
<protein>
    <submittedName>
        <fullName evidence="1">Uncharacterized protein</fullName>
    </submittedName>
</protein>
<gene>
    <name evidence="1" type="ORF">GT576_00955</name>
</gene>